<protein>
    <submittedName>
        <fullName evidence="2">Uncharacterized protein</fullName>
    </submittedName>
</protein>
<proteinExistence type="predicted"/>
<reference evidence="2 3" key="2">
    <citation type="journal article" date="2017" name="Front. Plant Sci.">
        <title>Gene Classification and Mining of Molecular Markers Useful in Red Clover (Trifolium pratense) Breeding.</title>
        <authorList>
            <person name="Istvanek J."/>
            <person name="Dluhosova J."/>
            <person name="Dluhos P."/>
            <person name="Patkova L."/>
            <person name="Nedelnik J."/>
            <person name="Repkova J."/>
        </authorList>
    </citation>
    <scope>NUCLEOTIDE SEQUENCE [LARGE SCALE GENOMIC DNA]</scope>
    <source>
        <strain evidence="3">cv. Tatra</strain>
        <tissue evidence="2">Young leaves</tissue>
    </source>
</reference>
<name>A0A2K3NBE1_TRIPR</name>
<dbReference type="Proteomes" id="UP000236291">
    <property type="component" value="Unassembled WGS sequence"/>
</dbReference>
<accession>A0A2K3NBE1</accession>
<reference evidence="2 3" key="1">
    <citation type="journal article" date="2014" name="Am. J. Bot.">
        <title>Genome assembly and annotation for red clover (Trifolium pratense; Fabaceae).</title>
        <authorList>
            <person name="Istvanek J."/>
            <person name="Jaros M."/>
            <person name="Krenek A."/>
            <person name="Repkova J."/>
        </authorList>
    </citation>
    <scope>NUCLEOTIDE SEQUENCE [LARGE SCALE GENOMIC DNA]</scope>
    <source>
        <strain evidence="3">cv. Tatra</strain>
        <tissue evidence="2">Young leaves</tissue>
    </source>
</reference>
<sequence length="36" mass="3826">MNKMFGLSKAVAEKNSTDVANGVESSLPLQTTTLQD</sequence>
<comment type="caution">
    <text evidence="2">The sequence shown here is derived from an EMBL/GenBank/DDBJ whole genome shotgun (WGS) entry which is preliminary data.</text>
</comment>
<feature type="compositionally biased region" description="Polar residues" evidence="1">
    <location>
        <begin position="17"/>
        <end position="36"/>
    </location>
</feature>
<organism evidence="2 3">
    <name type="scientific">Trifolium pratense</name>
    <name type="common">Red clover</name>
    <dbReference type="NCBI Taxonomy" id="57577"/>
    <lineage>
        <taxon>Eukaryota</taxon>
        <taxon>Viridiplantae</taxon>
        <taxon>Streptophyta</taxon>
        <taxon>Embryophyta</taxon>
        <taxon>Tracheophyta</taxon>
        <taxon>Spermatophyta</taxon>
        <taxon>Magnoliopsida</taxon>
        <taxon>eudicotyledons</taxon>
        <taxon>Gunneridae</taxon>
        <taxon>Pentapetalae</taxon>
        <taxon>rosids</taxon>
        <taxon>fabids</taxon>
        <taxon>Fabales</taxon>
        <taxon>Fabaceae</taxon>
        <taxon>Papilionoideae</taxon>
        <taxon>50 kb inversion clade</taxon>
        <taxon>NPAAA clade</taxon>
        <taxon>Hologalegina</taxon>
        <taxon>IRL clade</taxon>
        <taxon>Trifolieae</taxon>
        <taxon>Trifolium</taxon>
    </lineage>
</organism>
<evidence type="ECO:0000256" key="1">
    <source>
        <dbReference type="SAM" id="MobiDB-lite"/>
    </source>
</evidence>
<evidence type="ECO:0000313" key="2">
    <source>
        <dbReference type="EMBL" id="PNY00358.1"/>
    </source>
</evidence>
<evidence type="ECO:0000313" key="3">
    <source>
        <dbReference type="Proteomes" id="UP000236291"/>
    </source>
</evidence>
<dbReference type="EMBL" id="ASHM01018835">
    <property type="protein sequence ID" value="PNY00358.1"/>
    <property type="molecule type" value="Genomic_DNA"/>
</dbReference>
<feature type="region of interest" description="Disordered" evidence="1">
    <location>
        <begin position="14"/>
        <end position="36"/>
    </location>
</feature>
<gene>
    <name evidence="2" type="ORF">L195_g023638</name>
</gene>
<dbReference type="AlphaFoldDB" id="A0A2K3NBE1"/>